<dbReference type="InterPro" id="IPR022645">
    <property type="entry name" value="SecD/SecF_bac"/>
</dbReference>
<evidence type="ECO:0000256" key="6">
    <source>
        <dbReference type="ARBA" id="ARBA00022927"/>
    </source>
</evidence>
<name>A0A3B0SNU3_9ZZZZ</name>
<dbReference type="PRINTS" id="PR01755">
    <property type="entry name" value="SECFTRNLCASE"/>
</dbReference>
<dbReference type="AlphaFoldDB" id="A0A3B0SNU3"/>
<evidence type="ECO:0000256" key="8">
    <source>
        <dbReference type="ARBA" id="ARBA00023010"/>
    </source>
</evidence>
<comment type="subcellular location">
    <subcellularLocation>
        <location evidence="1">Cell membrane</location>
        <topology evidence="1">Multi-pass membrane protein</topology>
    </subcellularLocation>
</comment>
<dbReference type="HAMAP" id="MF_01464_B">
    <property type="entry name" value="SecF_B"/>
    <property type="match status" value="1"/>
</dbReference>
<keyword evidence="9 10" id="KW-0472">Membrane</keyword>
<keyword evidence="7 10" id="KW-1133">Transmembrane helix</keyword>
<dbReference type="NCBIfam" id="TIGR00916">
    <property type="entry name" value="2A0604s01"/>
    <property type="match status" value="1"/>
</dbReference>
<dbReference type="SUPFAM" id="SSF82866">
    <property type="entry name" value="Multidrug efflux transporter AcrB transmembrane domain"/>
    <property type="match status" value="1"/>
</dbReference>
<dbReference type="GO" id="GO:0006886">
    <property type="term" value="P:intracellular protein transport"/>
    <property type="evidence" value="ECO:0007669"/>
    <property type="project" value="InterPro"/>
</dbReference>
<dbReference type="EMBL" id="UOEJ01000260">
    <property type="protein sequence ID" value="VAW07148.1"/>
    <property type="molecule type" value="Genomic_DNA"/>
</dbReference>
<proteinExistence type="inferred from homology"/>
<evidence type="ECO:0000256" key="1">
    <source>
        <dbReference type="ARBA" id="ARBA00004651"/>
    </source>
</evidence>
<evidence type="ECO:0000259" key="11">
    <source>
        <dbReference type="Pfam" id="PF02355"/>
    </source>
</evidence>
<dbReference type="NCBIfam" id="TIGR00966">
    <property type="entry name" value="transloc_SecF"/>
    <property type="match status" value="1"/>
</dbReference>
<dbReference type="InterPro" id="IPR022646">
    <property type="entry name" value="SecD/SecF_CS"/>
</dbReference>
<feature type="transmembrane region" description="Helical" evidence="10">
    <location>
        <begin position="164"/>
        <end position="185"/>
    </location>
</feature>
<dbReference type="PANTHER" id="PTHR30081">
    <property type="entry name" value="PROTEIN-EXPORT MEMBRANE PROTEIN SEC"/>
    <property type="match status" value="1"/>
</dbReference>
<feature type="transmembrane region" description="Helical" evidence="10">
    <location>
        <begin position="233"/>
        <end position="259"/>
    </location>
</feature>
<dbReference type="GO" id="GO:0005886">
    <property type="term" value="C:plasma membrane"/>
    <property type="evidence" value="ECO:0007669"/>
    <property type="project" value="UniProtKB-SubCell"/>
</dbReference>
<dbReference type="GO" id="GO:0015450">
    <property type="term" value="F:protein-transporting ATPase activity"/>
    <property type="evidence" value="ECO:0007669"/>
    <property type="project" value="InterPro"/>
</dbReference>
<gene>
    <name evidence="12" type="ORF">MNBD_ALPHA01-81</name>
</gene>
<evidence type="ECO:0000256" key="4">
    <source>
        <dbReference type="ARBA" id="ARBA00022475"/>
    </source>
</evidence>
<feature type="transmembrane region" description="Helical" evidence="10">
    <location>
        <begin position="20"/>
        <end position="38"/>
    </location>
</feature>
<evidence type="ECO:0000256" key="9">
    <source>
        <dbReference type="ARBA" id="ARBA00023136"/>
    </source>
</evidence>
<dbReference type="PANTHER" id="PTHR30081:SF8">
    <property type="entry name" value="PROTEIN TRANSLOCASE SUBUNIT SECF"/>
    <property type="match status" value="1"/>
</dbReference>
<dbReference type="InterPro" id="IPR022813">
    <property type="entry name" value="SecD/SecF_arch_bac"/>
</dbReference>
<feature type="transmembrane region" description="Helical" evidence="10">
    <location>
        <begin position="271"/>
        <end position="293"/>
    </location>
</feature>
<dbReference type="InterPro" id="IPR055344">
    <property type="entry name" value="SecD_SecF_C_bact"/>
</dbReference>
<evidence type="ECO:0000313" key="12">
    <source>
        <dbReference type="EMBL" id="VAW07148.1"/>
    </source>
</evidence>
<dbReference type="Pfam" id="PF02355">
    <property type="entry name" value="SecD_SecF_C"/>
    <property type="match status" value="1"/>
</dbReference>
<evidence type="ECO:0000256" key="5">
    <source>
        <dbReference type="ARBA" id="ARBA00022692"/>
    </source>
</evidence>
<accession>A0A3B0SNU3</accession>
<dbReference type="InterPro" id="IPR005665">
    <property type="entry name" value="SecF_bac"/>
</dbReference>
<keyword evidence="3" id="KW-0813">Transport</keyword>
<evidence type="ECO:0000256" key="3">
    <source>
        <dbReference type="ARBA" id="ARBA00022448"/>
    </source>
</evidence>
<feature type="transmembrane region" description="Helical" evidence="10">
    <location>
        <begin position="191"/>
        <end position="212"/>
    </location>
</feature>
<evidence type="ECO:0000256" key="10">
    <source>
        <dbReference type="SAM" id="Phobius"/>
    </source>
</evidence>
<keyword evidence="5 10" id="KW-0812">Transmembrane</keyword>
<reference evidence="12" key="1">
    <citation type="submission" date="2018-06" db="EMBL/GenBank/DDBJ databases">
        <authorList>
            <person name="Zhirakovskaya E."/>
        </authorList>
    </citation>
    <scope>NUCLEOTIDE SEQUENCE</scope>
</reference>
<evidence type="ECO:0000256" key="2">
    <source>
        <dbReference type="ARBA" id="ARBA00015792"/>
    </source>
</evidence>
<dbReference type="InterPro" id="IPR048634">
    <property type="entry name" value="SecD_SecF_C"/>
</dbReference>
<dbReference type="FunFam" id="1.20.1640.10:FF:000024">
    <property type="entry name" value="Multifunctional fusion protein"/>
    <property type="match status" value="1"/>
</dbReference>
<keyword evidence="8" id="KW-0811">Translocation</keyword>
<keyword evidence="4" id="KW-1003">Cell membrane</keyword>
<feature type="transmembrane region" description="Helical" evidence="10">
    <location>
        <begin position="136"/>
        <end position="157"/>
    </location>
</feature>
<sequence length="315" mass="34484">MLLKLVPEKTKIKFINYRKFAYVLSALMIVASFGLYFSKGLNFGIDFEGGIMIEIGTEGPANIGAIRKAMSSLNMGDVKVQEFGAVNDVLIRLEHQEGLTVDQVVEKVREILPSAIDGKISYRRTETVGSTVSGELIADGIMAVVLAIGAVLIYIWFRFEWQFGIGAVVALVHDVILTIGMFSITGLEFNLSTIAAILTIVGYSLNDTVVVYDRIRENLRKFRKLPMIDLLNLSINDTLSRTVMTSVTTLIALCSLFFLGGEGIHGFSAAMIWGVFVGTYSSVFIAAPVLLWVELRREADSSATPGMEIIPPNKG</sequence>
<organism evidence="12">
    <name type="scientific">hydrothermal vent metagenome</name>
    <dbReference type="NCBI Taxonomy" id="652676"/>
    <lineage>
        <taxon>unclassified sequences</taxon>
        <taxon>metagenomes</taxon>
        <taxon>ecological metagenomes</taxon>
    </lineage>
</organism>
<keyword evidence="6" id="KW-0653">Protein transport</keyword>
<dbReference type="Pfam" id="PF07549">
    <property type="entry name" value="Sec_GG"/>
    <property type="match status" value="1"/>
</dbReference>
<feature type="domain" description="Protein export membrane protein SecD/SecF C-terminal" evidence="11">
    <location>
        <begin position="116"/>
        <end position="294"/>
    </location>
</feature>
<dbReference type="Gene3D" id="1.20.1640.10">
    <property type="entry name" value="Multidrug efflux transporter AcrB transmembrane domain"/>
    <property type="match status" value="1"/>
</dbReference>
<protein>
    <recommendedName>
        <fullName evidence="2">Protein translocase subunit SecF</fullName>
    </recommendedName>
</protein>
<evidence type="ECO:0000256" key="7">
    <source>
        <dbReference type="ARBA" id="ARBA00022989"/>
    </source>
</evidence>